<gene>
    <name evidence="1" type="ORF">SAMN02745751_03148</name>
</gene>
<dbReference type="STRING" id="1121476.SAMN02745751_03148"/>
<evidence type="ECO:0000313" key="1">
    <source>
        <dbReference type="EMBL" id="SHJ69138.1"/>
    </source>
</evidence>
<protein>
    <recommendedName>
        <fullName evidence="3">AbiTii domain-containing protein</fullName>
    </recommendedName>
</protein>
<dbReference type="AlphaFoldDB" id="A0A1M6LDC4"/>
<organism evidence="1 2">
    <name type="scientific">Dethiosulfatibacter aminovorans DSM 17477</name>
    <dbReference type="NCBI Taxonomy" id="1121476"/>
    <lineage>
        <taxon>Bacteria</taxon>
        <taxon>Bacillati</taxon>
        <taxon>Bacillota</taxon>
        <taxon>Tissierellia</taxon>
        <taxon>Dethiosulfatibacter</taxon>
    </lineage>
</organism>
<evidence type="ECO:0008006" key="3">
    <source>
        <dbReference type="Google" id="ProtNLM"/>
    </source>
</evidence>
<dbReference type="OrthoDB" id="2087548at2"/>
<keyword evidence="2" id="KW-1185">Reference proteome</keyword>
<proteinExistence type="predicted"/>
<sequence length="289" mass="32323">MSKISIVESYINNCAEEHTMDSAKKLVNDILGVFSNDIDGLTSNLDLYSYRHMNGSTTVNYIGDVSLLKRKLEFYKTSLIETEKKNDPLWEFKQMFEQDLKNLRSAKSDINNSETPEIAKQQLYKEITAKYHPIIPNLGSGLYQYYSEQGFYDEVSDDSLKHNLDQIYHKLTSFKAVGFPGVIKEASTPYHQVLINNNSNANASATVTISISNTIELINQLPADVLSDQEKEELEGKLSAIEVAKIGGNKEKLMGKVGSVLKYIADKGIEVGIAALPYLGEISKFIKSM</sequence>
<accession>A0A1M6LDC4</accession>
<dbReference type="Proteomes" id="UP000184052">
    <property type="component" value="Unassembled WGS sequence"/>
</dbReference>
<reference evidence="1 2" key="1">
    <citation type="submission" date="2016-11" db="EMBL/GenBank/DDBJ databases">
        <authorList>
            <person name="Jaros S."/>
            <person name="Januszkiewicz K."/>
            <person name="Wedrychowicz H."/>
        </authorList>
    </citation>
    <scope>NUCLEOTIDE SEQUENCE [LARGE SCALE GENOMIC DNA]</scope>
    <source>
        <strain evidence="1 2">DSM 17477</strain>
    </source>
</reference>
<dbReference type="EMBL" id="FQZL01000031">
    <property type="protein sequence ID" value="SHJ69138.1"/>
    <property type="molecule type" value="Genomic_DNA"/>
</dbReference>
<evidence type="ECO:0000313" key="2">
    <source>
        <dbReference type="Proteomes" id="UP000184052"/>
    </source>
</evidence>
<name>A0A1M6LDC4_9FIRM</name>
<dbReference type="RefSeq" id="WP_073050524.1">
    <property type="nucleotide sequence ID" value="NZ_FQZL01000031.1"/>
</dbReference>